<dbReference type="Pfam" id="PF10040">
    <property type="entry name" value="CRISPR_Cas6"/>
    <property type="match status" value="1"/>
</dbReference>
<proteinExistence type="predicted"/>
<organism evidence="6 7">
    <name type="scientific">Candidatus Fimimorpha faecalis</name>
    <dbReference type="NCBI Taxonomy" id="2840824"/>
    <lineage>
        <taxon>Bacteria</taxon>
        <taxon>Bacillati</taxon>
        <taxon>Bacillota</taxon>
        <taxon>Clostridia</taxon>
        <taxon>Eubacteriales</taxon>
        <taxon>Candidatus Fimimorpha</taxon>
    </lineage>
</organism>
<dbReference type="CDD" id="cd21141">
    <property type="entry name" value="Cas6_III-like"/>
    <property type="match status" value="1"/>
</dbReference>
<reference evidence="6" key="1">
    <citation type="submission" date="2020-10" db="EMBL/GenBank/DDBJ databases">
        <authorList>
            <person name="Gilroy R."/>
        </authorList>
    </citation>
    <scope>NUCLEOTIDE SEQUENCE</scope>
    <source>
        <strain evidence="6">ChiW13-3771</strain>
    </source>
</reference>
<gene>
    <name evidence="6" type="primary">cas6</name>
    <name evidence="6" type="ORF">IAC96_02125</name>
</gene>
<dbReference type="InterPro" id="IPR019267">
    <property type="entry name" value="CRISPR-assoc_Cas6_C"/>
</dbReference>
<evidence type="ECO:0000313" key="7">
    <source>
        <dbReference type="Proteomes" id="UP000824201"/>
    </source>
</evidence>
<keyword evidence="2" id="KW-0255">Endonuclease</keyword>
<evidence type="ECO:0000256" key="2">
    <source>
        <dbReference type="ARBA" id="ARBA00022759"/>
    </source>
</evidence>
<protein>
    <submittedName>
        <fullName evidence="6">CRISPR-associated endoribonuclease Cas6</fullName>
    </submittedName>
</protein>
<dbReference type="AlphaFoldDB" id="A0A9D1ECB5"/>
<dbReference type="EMBL" id="DVHN01000022">
    <property type="protein sequence ID" value="HIR87726.1"/>
    <property type="molecule type" value="Genomic_DNA"/>
</dbReference>
<dbReference type="Proteomes" id="UP000824201">
    <property type="component" value="Unassembled WGS sequence"/>
</dbReference>
<dbReference type="Gene3D" id="3.30.70.1900">
    <property type="match status" value="1"/>
</dbReference>
<reference evidence="6" key="2">
    <citation type="journal article" date="2021" name="PeerJ">
        <title>Extensive microbial diversity within the chicken gut microbiome revealed by metagenomics and culture.</title>
        <authorList>
            <person name="Gilroy R."/>
            <person name="Ravi A."/>
            <person name="Getino M."/>
            <person name="Pursley I."/>
            <person name="Horton D.L."/>
            <person name="Alikhan N.F."/>
            <person name="Baker D."/>
            <person name="Gharbi K."/>
            <person name="Hall N."/>
            <person name="Watson M."/>
            <person name="Adriaenssens E.M."/>
            <person name="Foster-Nyarko E."/>
            <person name="Jarju S."/>
            <person name="Secka A."/>
            <person name="Antonio M."/>
            <person name="Oren A."/>
            <person name="Chaudhuri R.R."/>
            <person name="La Ragione R."/>
            <person name="Hildebrand F."/>
            <person name="Pallen M.J."/>
        </authorList>
    </citation>
    <scope>NUCLEOTIDE SEQUENCE</scope>
    <source>
        <strain evidence="6">ChiW13-3771</strain>
    </source>
</reference>
<keyword evidence="3" id="KW-0378">Hydrolase</keyword>
<keyword evidence="1" id="KW-0540">Nuclease</keyword>
<feature type="domain" description="CRISPR-associated protein Cas6 C-terminal" evidence="5">
    <location>
        <begin position="122"/>
        <end position="237"/>
    </location>
</feature>
<sequence length="262" mass="30458">MLKKIQLTLQSEYQISLPMSSLFHGVLIQQLSRNYAEKMHESTVRPYSQFLNEALNQWNIQVVNEEAAEEIEKPILKDDFSVLCLEKRGWNIPITEKKVIVKSYDELLKETYFGNCKRYITIKFLTPTAFKQKKNYVCYPDIRLLFQSIIQKHDAIQNKTKFQDEQVLEDIIEYTKIARYNLRTKPFDLEGIRIQGFVGTVTLKIGGPQMLVNLIHFLLSYAQYSGVGIKTAIGMGAMIVKEERRREDGKTEKGANYWKSIS</sequence>
<evidence type="ECO:0000313" key="6">
    <source>
        <dbReference type="EMBL" id="HIR87726.1"/>
    </source>
</evidence>
<evidence type="ECO:0000256" key="1">
    <source>
        <dbReference type="ARBA" id="ARBA00022722"/>
    </source>
</evidence>
<evidence type="ECO:0000256" key="4">
    <source>
        <dbReference type="ARBA" id="ARBA00023118"/>
    </source>
</evidence>
<dbReference type="GO" id="GO:0004519">
    <property type="term" value="F:endonuclease activity"/>
    <property type="evidence" value="ECO:0007669"/>
    <property type="project" value="UniProtKB-KW"/>
</dbReference>
<comment type="caution">
    <text evidence="6">The sequence shown here is derived from an EMBL/GenBank/DDBJ whole genome shotgun (WGS) entry which is preliminary data.</text>
</comment>
<dbReference type="NCBIfam" id="TIGR01877">
    <property type="entry name" value="cas_cas6"/>
    <property type="match status" value="1"/>
</dbReference>
<name>A0A9D1ECB5_9FIRM</name>
<dbReference type="GO" id="GO:0016788">
    <property type="term" value="F:hydrolase activity, acting on ester bonds"/>
    <property type="evidence" value="ECO:0007669"/>
    <property type="project" value="InterPro"/>
</dbReference>
<evidence type="ECO:0000259" key="5">
    <source>
        <dbReference type="Pfam" id="PF10040"/>
    </source>
</evidence>
<keyword evidence="4" id="KW-0051">Antiviral defense</keyword>
<dbReference type="GO" id="GO:0051607">
    <property type="term" value="P:defense response to virus"/>
    <property type="evidence" value="ECO:0007669"/>
    <property type="project" value="UniProtKB-KW"/>
</dbReference>
<accession>A0A9D1ECB5</accession>
<evidence type="ECO:0000256" key="3">
    <source>
        <dbReference type="ARBA" id="ARBA00022801"/>
    </source>
</evidence>
<dbReference type="InterPro" id="IPR010156">
    <property type="entry name" value="CRISPR-assoc_prot_Cas6"/>
</dbReference>